<dbReference type="Proteomes" id="UP000268615">
    <property type="component" value="Unassembled WGS sequence"/>
</dbReference>
<evidence type="ECO:0000256" key="1">
    <source>
        <dbReference type="ARBA" id="ARBA00022722"/>
    </source>
</evidence>
<accession>A0A3N5DNJ4</accession>
<evidence type="ECO:0000313" key="6">
    <source>
        <dbReference type="Proteomes" id="UP000268615"/>
    </source>
</evidence>
<dbReference type="SMART" id="SM00479">
    <property type="entry name" value="EXOIII"/>
    <property type="match status" value="1"/>
</dbReference>
<dbReference type="Pfam" id="PF00929">
    <property type="entry name" value="RNase_T"/>
    <property type="match status" value="1"/>
</dbReference>
<dbReference type="GO" id="GO:0005829">
    <property type="term" value="C:cytosol"/>
    <property type="evidence" value="ECO:0007669"/>
    <property type="project" value="TreeGrafter"/>
</dbReference>
<dbReference type="OrthoDB" id="5497329at2"/>
<dbReference type="EMBL" id="RPOH01000010">
    <property type="protein sequence ID" value="RPH30115.1"/>
    <property type="molecule type" value="Genomic_DNA"/>
</dbReference>
<evidence type="ECO:0000259" key="4">
    <source>
        <dbReference type="SMART" id="SM00479"/>
    </source>
</evidence>
<dbReference type="InterPro" id="IPR036397">
    <property type="entry name" value="RNaseH_sf"/>
</dbReference>
<keyword evidence="2" id="KW-0378">Hydrolase</keyword>
<dbReference type="AlphaFoldDB" id="A0A3N5DNJ4"/>
<dbReference type="RefSeq" id="WP_124022742.1">
    <property type="nucleotide sequence ID" value="NZ_RPOH01000010.1"/>
</dbReference>
<dbReference type="InterPro" id="IPR013520">
    <property type="entry name" value="Ribonucl_H"/>
</dbReference>
<organism evidence="5 6">
    <name type="scientific">Buttiauxella warmboldiae</name>
    <dbReference type="NCBI Taxonomy" id="82993"/>
    <lineage>
        <taxon>Bacteria</taxon>
        <taxon>Pseudomonadati</taxon>
        <taxon>Pseudomonadota</taxon>
        <taxon>Gammaproteobacteria</taxon>
        <taxon>Enterobacterales</taxon>
        <taxon>Enterobacteriaceae</taxon>
        <taxon>Buttiauxella</taxon>
    </lineage>
</organism>
<proteinExistence type="predicted"/>
<sequence>MGFLARFFPPSLETRLQNQREQWLRVPNLSPALQQMLAAPLPDFNAAITEVPWLIFDFETSGLDADRDRILSIGSIVAQQGQIGLASARHHYIAGEHPVNAHSAVVNHITPEMLRNGIALDEAMEALFTDLHAKVAVVHGRMVERAFINAWLSSRYGREDLPLLWVDTLELERRYQQAARQMQNDLRLSSIRRDYQLPDYPAHHALCDAVATAELLLAQLYARSHEQGLPLKAFLCE</sequence>
<protein>
    <submittedName>
        <fullName evidence="5">3'-5' exonuclease</fullName>
    </submittedName>
</protein>
<keyword evidence="1" id="KW-0540">Nuclease</keyword>
<dbReference type="SUPFAM" id="SSF53098">
    <property type="entry name" value="Ribonuclease H-like"/>
    <property type="match status" value="1"/>
</dbReference>
<gene>
    <name evidence="5" type="ORF">EHN07_03105</name>
</gene>
<evidence type="ECO:0000256" key="3">
    <source>
        <dbReference type="ARBA" id="ARBA00022839"/>
    </source>
</evidence>
<evidence type="ECO:0000313" key="5">
    <source>
        <dbReference type="EMBL" id="RPH30115.1"/>
    </source>
</evidence>
<dbReference type="Gene3D" id="3.30.420.10">
    <property type="entry name" value="Ribonuclease H-like superfamily/Ribonuclease H"/>
    <property type="match status" value="1"/>
</dbReference>
<dbReference type="PANTHER" id="PTHR30231:SF4">
    <property type="entry name" value="PROTEIN NEN2"/>
    <property type="match status" value="1"/>
</dbReference>
<dbReference type="GO" id="GO:0006259">
    <property type="term" value="P:DNA metabolic process"/>
    <property type="evidence" value="ECO:0007669"/>
    <property type="project" value="UniProtKB-ARBA"/>
</dbReference>
<feature type="domain" description="Exonuclease" evidence="4">
    <location>
        <begin position="52"/>
        <end position="225"/>
    </location>
</feature>
<keyword evidence="6" id="KW-1185">Reference proteome</keyword>
<dbReference type="GO" id="GO:0008408">
    <property type="term" value="F:3'-5' exonuclease activity"/>
    <property type="evidence" value="ECO:0007669"/>
    <property type="project" value="TreeGrafter"/>
</dbReference>
<dbReference type="GO" id="GO:0003676">
    <property type="term" value="F:nucleic acid binding"/>
    <property type="evidence" value="ECO:0007669"/>
    <property type="project" value="InterPro"/>
</dbReference>
<dbReference type="CDD" id="cd06127">
    <property type="entry name" value="DEDDh"/>
    <property type="match status" value="1"/>
</dbReference>
<reference evidence="5 6" key="1">
    <citation type="submission" date="2018-11" db="EMBL/GenBank/DDBJ databases">
        <title>Draft genome sequence of Buttiauxella warmboldiae CCUG 35512.</title>
        <authorList>
            <person name="Salva-Serra F."/>
            <person name="Marathe N."/>
            <person name="Moore E."/>
            <person name="Svensson L."/>
            <person name="Engstrom-Jakobsson H."/>
        </authorList>
    </citation>
    <scope>NUCLEOTIDE SEQUENCE [LARGE SCALE GENOMIC DNA]</scope>
    <source>
        <strain evidence="5 6">CCUG 35512</strain>
    </source>
</reference>
<comment type="caution">
    <text evidence="5">The sequence shown here is derived from an EMBL/GenBank/DDBJ whole genome shotgun (WGS) entry which is preliminary data.</text>
</comment>
<dbReference type="PANTHER" id="PTHR30231">
    <property type="entry name" value="DNA POLYMERASE III SUBUNIT EPSILON"/>
    <property type="match status" value="1"/>
</dbReference>
<keyword evidence="3 5" id="KW-0269">Exonuclease</keyword>
<name>A0A3N5DNJ4_9ENTR</name>
<dbReference type="InterPro" id="IPR012337">
    <property type="entry name" value="RNaseH-like_sf"/>
</dbReference>
<evidence type="ECO:0000256" key="2">
    <source>
        <dbReference type="ARBA" id="ARBA00022801"/>
    </source>
</evidence>